<sequence>MWGIDMKNNLRKRFLLGMFSCISLSSAYSANPGAMSVDVSRFEVTAVDTPSIIKGGSGVQTATIKNFGPTAATGTVAEIRGATTPGVTITSVTWGTANEVCPLVDAVYRCSVASLAVNATFDVKITYAVALNATTSTSVQQTTLAVKSDQANPGSGVGESIHRVWGREGSSTSAPSAYDAFWVGRTANGNNCNVTKNSSGQVTETTCGTYSWEGTALVGAWPISEKNPIGQYLKSAKVNSERGDDYYFISSTDQPNPTFVGLVSNLTTYANRSVTLTEPSSKTNSSTNNLRAWEFETYVYIPNQTSTVNSCVGTQGSHIDDGAYITIQKSNNGILTSPVLMSNSRESVRDEWDSRNAYIVSSTLSTGGYYKVTYRMANQNTFNKYAQGLYGPIGMSFSGGACSNSELQKLLETGFPTTITITDKADLAIKKTVDQTEAKVGDLLTYKLKVWNKGLTAVTGATVTDSVVTDLSSVQVTCKAVGMATCPTMTAINTTNSNNRSITLGVLPLVGKDTNGNDANYLEFTVTGLVYKEPSGTTISNTASVAVPSGLTDTDSSNNTSIATATTITKNSSITTGNANNQCNGNQSVNLITDTAFTANSANNILVPKSYTPNPAVVPYSVAYGTGPNGALELKGKINWSYGDPRISGSTLKIYVNGKAYAVLVTPGASTNNNATFTALEGATVTPVSFVLGKYNTEPTEVNFTLTLPTSLTSDLTSLRVDFQNISPNASAGDAGDDIGFSFNSLNVCLKPTVELKKVSTGSTGSFEFDSFSNLSANASYQIQSGEVVTTVTGEPQSIRLKNSSSATESGFTTPVYANAGQDVLFKEKLDALYSLRSVTCLDSNAINSGNSSSALNATLSGNSVTISKDNLKFGAKLVCTVTNDKKAGYVFSGRVFNDNSGSTKDASKAYNGSVDTGEVGIAGSQIELQNCSTKAVWASTITNANGEFSIQTLQEVFDANNRVCLVQKNVADYQSVSTNKSASVTATADASFDLFTITKNANANTYDGFLFGDAQLQLILTQNGQKNIAAGDVVEYPHEIISKSVHKLGTLNLSNQQQPAIDPVWQSLIYYDANCNGAVDAGEKSYELALQSAPLSAPILPEQKICLVQRVMSPSNAKAGDSLSAQFSVKHTPTMSAGVTSSSNSVRDITTVGSAGLDLVKSVREVKSCPSTSTDTATFVKSNILTKVQNKESYLEYQISYTNNSAKNLVDVVLKDAVPLGTSLVSMCTGGDCTTVNSATPLSWNIAGVLAPRATGTVRFCAQVE</sequence>
<feature type="chain" id="PRO_5017260841" description="DUF11 domain-containing protein" evidence="1">
    <location>
        <begin position="30"/>
        <end position="1266"/>
    </location>
</feature>
<proteinExistence type="predicted"/>
<evidence type="ECO:0000313" key="5">
    <source>
        <dbReference type="Proteomes" id="UP000281084"/>
    </source>
</evidence>
<dbReference type="Pfam" id="PF24514">
    <property type="entry name" value="SpaA_4"/>
    <property type="match status" value="1"/>
</dbReference>
<comment type="caution">
    <text evidence="4">The sequence shown here is derived from an EMBL/GenBank/DDBJ whole genome shotgun (WGS) entry which is preliminary data.</text>
</comment>
<keyword evidence="1" id="KW-0732">Signal</keyword>
<dbReference type="AlphaFoldDB" id="A0A3A8G184"/>
<dbReference type="InterPro" id="IPR013783">
    <property type="entry name" value="Ig-like_fold"/>
</dbReference>
<gene>
    <name evidence="4" type="ORF">D7V64_14380</name>
</gene>
<dbReference type="Gene3D" id="2.60.40.10">
    <property type="entry name" value="Immunoglobulins"/>
    <property type="match status" value="1"/>
</dbReference>
<organism evidence="4 5">
    <name type="scientific">Acinetobacter cumulans</name>
    <dbReference type="NCBI Taxonomy" id="2136182"/>
    <lineage>
        <taxon>Bacteria</taxon>
        <taxon>Pseudomonadati</taxon>
        <taxon>Pseudomonadota</taxon>
        <taxon>Gammaproteobacteria</taxon>
        <taxon>Moraxellales</taxon>
        <taxon>Moraxellaceae</taxon>
        <taxon>Acinetobacter</taxon>
    </lineage>
</organism>
<dbReference type="NCBIfam" id="TIGR01451">
    <property type="entry name" value="B_ant_repeat"/>
    <property type="match status" value="1"/>
</dbReference>
<evidence type="ECO:0000259" key="2">
    <source>
        <dbReference type="Pfam" id="PF01345"/>
    </source>
</evidence>
<evidence type="ECO:0008006" key="6">
    <source>
        <dbReference type="Google" id="ProtNLM"/>
    </source>
</evidence>
<feature type="domain" description="DUF11" evidence="2">
    <location>
        <begin position="426"/>
        <end position="564"/>
    </location>
</feature>
<accession>A0A3A8G184</accession>
<reference evidence="4 5" key="1">
    <citation type="submission" date="2018-09" db="EMBL/GenBank/DDBJ databases">
        <title>The draft genome of Acinetobacter spp. strains.</title>
        <authorList>
            <person name="Qin J."/>
            <person name="Feng Y."/>
            <person name="Zong Z."/>
        </authorList>
    </citation>
    <scope>NUCLEOTIDE SEQUENCE [LARGE SCALE GENOMIC DNA]</scope>
    <source>
        <strain evidence="4 5">WCHAc060002</strain>
    </source>
</reference>
<dbReference type="InterPro" id="IPR001434">
    <property type="entry name" value="OmcB-like_DUF11"/>
</dbReference>
<feature type="domain" description="SpaA-like prealbumin fold" evidence="3">
    <location>
        <begin position="754"/>
        <end position="885"/>
    </location>
</feature>
<dbReference type="InterPro" id="IPR055371">
    <property type="entry name" value="SpaA_PFL_dom_4"/>
</dbReference>
<protein>
    <recommendedName>
        <fullName evidence="6">DUF11 domain-containing protein</fullName>
    </recommendedName>
</protein>
<evidence type="ECO:0000256" key="1">
    <source>
        <dbReference type="SAM" id="SignalP"/>
    </source>
</evidence>
<feature type="signal peptide" evidence="1">
    <location>
        <begin position="1"/>
        <end position="29"/>
    </location>
</feature>
<evidence type="ECO:0000313" key="4">
    <source>
        <dbReference type="EMBL" id="RKG49050.1"/>
    </source>
</evidence>
<dbReference type="InterPro" id="IPR047589">
    <property type="entry name" value="DUF11_rpt"/>
</dbReference>
<dbReference type="Proteomes" id="UP000281084">
    <property type="component" value="Unassembled WGS sequence"/>
</dbReference>
<name>A0A3A8G184_9GAMM</name>
<evidence type="ECO:0000259" key="3">
    <source>
        <dbReference type="Pfam" id="PF24514"/>
    </source>
</evidence>
<dbReference type="Pfam" id="PF01345">
    <property type="entry name" value="DUF11"/>
    <property type="match status" value="1"/>
</dbReference>
<dbReference type="EMBL" id="RAXZ01000027">
    <property type="protein sequence ID" value="RKG49050.1"/>
    <property type="molecule type" value="Genomic_DNA"/>
</dbReference>